<protein>
    <submittedName>
        <fullName evidence="1">Uncharacterized protein</fullName>
    </submittedName>
</protein>
<dbReference type="EMBL" id="BGPR01007994">
    <property type="protein sequence ID" value="GBN30876.1"/>
    <property type="molecule type" value="Genomic_DNA"/>
</dbReference>
<evidence type="ECO:0000313" key="1">
    <source>
        <dbReference type="EMBL" id="GBN30876.1"/>
    </source>
</evidence>
<sequence>MDLYHCLNSKPDDDFISLPPLAVRTLVRWTRSGLLVHGGLQPHHFQPLITFLRREERAEHDGQDNIGLLAAATLKRSRRASPSKATA</sequence>
<gene>
    <name evidence="1" type="ORF">AVEN_47685_1</name>
</gene>
<reference evidence="1 2" key="1">
    <citation type="journal article" date="2019" name="Sci. Rep.">
        <title>Orb-weaving spider Araneus ventricosus genome elucidates the spidroin gene catalogue.</title>
        <authorList>
            <person name="Kono N."/>
            <person name="Nakamura H."/>
            <person name="Ohtoshi R."/>
            <person name="Moran D.A.P."/>
            <person name="Shinohara A."/>
            <person name="Yoshida Y."/>
            <person name="Fujiwara M."/>
            <person name="Mori M."/>
            <person name="Tomita M."/>
            <person name="Arakawa K."/>
        </authorList>
    </citation>
    <scope>NUCLEOTIDE SEQUENCE [LARGE SCALE GENOMIC DNA]</scope>
</reference>
<dbReference type="AlphaFoldDB" id="A0A4Y2MZ07"/>
<organism evidence="1 2">
    <name type="scientific">Araneus ventricosus</name>
    <name type="common">Orbweaver spider</name>
    <name type="synonym">Epeira ventricosa</name>
    <dbReference type="NCBI Taxonomy" id="182803"/>
    <lineage>
        <taxon>Eukaryota</taxon>
        <taxon>Metazoa</taxon>
        <taxon>Ecdysozoa</taxon>
        <taxon>Arthropoda</taxon>
        <taxon>Chelicerata</taxon>
        <taxon>Arachnida</taxon>
        <taxon>Araneae</taxon>
        <taxon>Araneomorphae</taxon>
        <taxon>Entelegynae</taxon>
        <taxon>Araneoidea</taxon>
        <taxon>Araneidae</taxon>
        <taxon>Araneus</taxon>
    </lineage>
</organism>
<comment type="caution">
    <text evidence="1">The sequence shown here is derived from an EMBL/GenBank/DDBJ whole genome shotgun (WGS) entry which is preliminary data.</text>
</comment>
<keyword evidence="2" id="KW-1185">Reference proteome</keyword>
<proteinExistence type="predicted"/>
<name>A0A4Y2MZ07_ARAVE</name>
<dbReference type="Proteomes" id="UP000499080">
    <property type="component" value="Unassembled WGS sequence"/>
</dbReference>
<evidence type="ECO:0000313" key="2">
    <source>
        <dbReference type="Proteomes" id="UP000499080"/>
    </source>
</evidence>
<accession>A0A4Y2MZ07</accession>